<dbReference type="PANTHER" id="PTHR33221:SF15">
    <property type="entry name" value="HTH-TYPE TRANSCRIPTIONAL REGULATOR YWGB-RELATED"/>
    <property type="match status" value="1"/>
</dbReference>
<dbReference type="GO" id="GO:0003700">
    <property type="term" value="F:DNA-binding transcription factor activity"/>
    <property type="evidence" value="ECO:0007669"/>
    <property type="project" value="TreeGrafter"/>
</dbReference>
<dbReference type="Gene3D" id="1.10.10.10">
    <property type="entry name" value="Winged helix-like DNA-binding domain superfamily/Winged helix DNA-binding domain"/>
    <property type="match status" value="1"/>
</dbReference>
<name>A0A2P8CW83_9BACT</name>
<sequence length="133" mass="14691">MINGRFAISIHILTLLSMEEGLSSDYIASSININPVLVRKEVSRLRKAGLVDTKEGKNGGAFLSCSPRKITLADVYKATYEKPLFNHSKNEPNPRCPMGKRIGEIMDEVNEAAEAALLKKLSGISIEKFRSQL</sequence>
<dbReference type="Proteomes" id="UP000240572">
    <property type="component" value="Unassembled WGS sequence"/>
</dbReference>
<dbReference type="AlphaFoldDB" id="A0A2P8CW83"/>
<proteinExistence type="predicted"/>
<dbReference type="GO" id="GO:0005829">
    <property type="term" value="C:cytosol"/>
    <property type="evidence" value="ECO:0007669"/>
    <property type="project" value="TreeGrafter"/>
</dbReference>
<keyword evidence="2" id="KW-1185">Reference proteome</keyword>
<dbReference type="PANTHER" id="PTHR33221">
    <property type="entry name" value="WINGED HELIX-TURN-HELIX TRANSCRIPTIONAL REGULATOR, RRF2 FAMILY"/>
    <property type="match status" value="1"/>
</dbReference>
<organism evidence="1 2">
    <name type="scientific">Taibaiella chishuiensis</name>
    <dbReference type="NCBI Taxonomy" id="1434707"/>
    <lineage>
        <taxon>Bacteria</taxon>
        <taxon>Pseudomonadati</taxon>
        <taxon>Bacteroidota</taxon>
        <taxon>Chitinophagia</taxon>
        <taxon>Chitinophagales</taxon>
        <taxon>Chitinophagaceae</taxon>
        <taxon>Taibaiella</taxon>
    </lineage>
</organism>
<gene>
    <name evidence="1" type="ORF">B0I18_11244</name>
</gene>
<dbReference type="RefSeq" id="WP_106524897.1">
    <property type="nucleotide sequence ID" value="NZ_PYGD01000012.1"/>
</dbReference>
<dbReference type="InterPro" id="IPR036390">
    <property type="entry name" value="WH_DNA-bd_sf"/>
</dbReference>
<evidence type="ECO:0000313" key="2">
    <source>
        <dbReference type="Proteomes" id="UP000240572"/>
    </source>
</evidence>
<dbReference type="InterPro" id="IPR036388">
    <property type="entry name" value="WH-like_DNA-bd_sf"/>
</dbReference>
<dbReference type="OrthoDB" id="213028at2"/>
<dbReference type="EMBL" id="PYGD01000012">
    <property type="protein sequence ID" value="PSK89243.1"/>
    <property type="molecule type" value="Genomic_DNA"/>
</dbReference>
<reference evidence="1 2" key="1">
    <citation type="submission" date="2018-03" db="EMBL/GenBank/DDBJ databases">
        <title>Genomic Encyclopedia of Type Strains, Phase III (KMG-III): the genomes of soil and plant-associated and newly described type strains.</title>
        <authorList>
            <person name="Whitman W."/>
        </authorList>
    </citation>
    <scope>NUCLEOTIDE SEQUENCE [LARGE SCALE GENOMIC DNA]</scope>
    <source>
        <strain evidence="1 2">CGMCC 1.12700</strain>
    </source>
</reference>
<evidence type="ECO:0000313" key="1">
    <source>
        <dbReference type="EMBL" id="PSK89243.1"/>
    </source>
</evidence>
<dbReference type="Pfam" id="PF02082">
    <property type="entry name" value="Rrf2"/>
    <property type="match status" value="1"/>
</dbReference>
<dbReference type="PROSITE" id="PS51197">
    <property type="entry name" value="HTH_RRF2_2"/>
    <property type="match status" value="1"/>
</dbReference>
<comment type="caution">
    <text evidence="1">The sequence shown here is derived from an EMBL/GenBank/DDBJ whole genome shotgun (WGS) entry which is preliminary data.</text>
</comment>
<protein>
    <submittedName>
        <fullName evidence="1">BadM/Rrf2 family transcriptional regulator</fullName>
    </submittedName>
</protein>
<dbReference type="InterPro" id="IPR000944">
    <property type="entry name" value="Tscrpt_reg_Rrf2"/>
</dbReference>
<accession>A0A2P8CW83</accession>
<dbReference type="SUPFAM" id="SSF46785">
    <property type="entry name" value="Winged helix' DNA-binding domain"/>
    <property type="match status" value="1"/>
</dbReference>